<evidence type="ECO:0000256" key="3">
    <source>
        <dbReference type="ARBA" id="ARBA00010617"/>
    </source>
</evidence>
<dbReference type="Pfam" id="PF00067">
    <property type="entry name" value="p450"/>
    <property type="match status" value="1"/>
</dbReference>
<reference evidence="7 8" key="1">
    <citation type="journal article" date="2023" name="G3 (Bethesda)">
        <title>A haplotype-resolved chromosome-scale genome for Quercus rubra L. provides insights into the genetics of adaptive traits for red oak species.</title>
        <authorList>
            <person name="Kapoor B."/>
            <person name="Jenkins J."/>
            <person name="Schmutz J."/>
            <person name="Zhebentyayeva T."/>
            <person name="Kuelheim C."/>
            <person name="Coggeshall M."/>
            <person name="Heim C."/>
            <person name="Lasky J.R."/>
            <person name="Leites L."/>
            <person name="Islam-Faridi N."/>
            <person name="Romero-Severson J."/>
            <person name="DeLeo V.L."/>
            <person name="Lucas S.M."/>
            <person name="Lazic D."/>
            <person name="Gailing O."/>
            <person name="Carlson J."/>
            <person name="Staton M."/>
        </authorList>
    </citation>
    <scope>NUCLEOTIDE SEQUENCE [LARGE SCALE GENOMIC DNA]</scope>
    <source>
        <strain evidence="7">Pseudo-F2</strain>
    </source>
</reference>
<dbReference type="GO" id="GO:0005506">
    <property type="term" value="F:iron ion binding"/>
    <property type="evidence" value="ECO:0007669"/>
    <property type="project" value="InterPro"/>
</dbReference>
<keyword evidence="5" id="KW-0560">Oxidoreductase</keyword>
<dbReference type="GO" id="GO:0016705">
    <property type="term" value="F:oxidoreductase activity, acting on paired donors, with incorporation or reduction of molecular oxygen"/>
    <property type="evidence" value="ECO:0007669"/>
    <property type="project" value="InterPro"/>
</dbReference>
<dbReference type="GO" id="GO:0016125">
    <property type="term" value="P:sterol metabolic process"/>
    <property type="evidence" value="ECO:0007669"/>
    <property type="project" value="TreeGrafter"/>
</dbReference>
<dbReference type="EMBL" id="JAXUIC010000008">
    <property type="protein sequence ID" value="KAK4576184.1"/>
    <property type="molecule type" value="Genomic_DNA"/>
</dbReference>
<keyword evidence="6" id="KW-0408">Iron</keyword>
<dbReference type="PANTHER" id="PTHR24286">
    <property type="entry name" value="CYTOCHROME P450 26"/>
    <property type="match status" value="1"/>
</dbReference>
<keyword evidence="8" id="KW-1185">Reference proteome</keyword>
<dbReference type="PRINTS" id="PR00463">
    <property type="entry name" value="EP450I"/>
</dbReference>
<proteinExistence type="inferred from homology"/>
<dbReference type="FunFam" id="1.10.630.10:FF:000022">
    <property type="entry name" value="Taxadiene 5-alpha hydroxylase"/>
    <property type="match status" value="1"/>
</dbReference>
<dbReference type="AlphaFoldDB" id="A0AAN7ID37"/>
<dbReference type="PANTHER" id="PTHR24286:SF190">
    <property type="entry name" value="CYTOCHROME P450"/>
    <property type="match status" value="1"/>
</dbReference>
<comment type="caution">
    <text evidence="7">The sequence shown here is derived from an EMBL/GenBank/DDBJ whole genome shotgun (WGS) entry which is preliminary data.</text>
</comment>
<keyword evidence="4" id="KW-0479">Metal-binding</keyword>
<evidence type="ECO:0000256" key="6">
    <source>
        <dbReference type="ARBA" id="ARBA00023004"/>
    </source>
</evidence>
<sequence length="494" mass="56520">MLLTILYVSHTHLPFLNEGKDHYKGYLQVHLEIWNAHDRPFFEPCVPTPLKKWLEQRIKKYGPIPKLNLFGKPTVFINGRRSSNRLPPGSLGIPLIGQSLSLLGARRANTAEKWLQQRITKYGPISKLSLFGNPKVFISGQAANKFVFTSTDKLSSQQNQSSRKILGEQNIFELSPEDHKRVRGAIVSFLRPESLKQYVGKMDGVKKHLEMHWQGKQQVKVLPLTKTLTFDIICSLLFGLEQGARKDRFVACFQEMIEGMWSIPINLPFIRYNRSLKASAKVRNMVRERIHEKRVELEQKGASPHQDLITCMLSNHNENNEEAVTEKEIVDNVILVMVAGHETSAVLITFIMRLLANEPAVYAAVLQEQEEIGKSKPSGEILNWEDLAKMKYTWRVAMETLRIHPPVFGGLRKALKDIEYGGYLIPKGWQIFWVSPMTQMDTSIFPEPSNLIQVDLKTKHRFHPTVSLHSEEVLEYVQDMSLQESKPLSQFTAS</sequence>
<dbReference type="SUPFAM" id="SSF48264">
    <property type="entry name" value="Cytochrome P450"/>
    <property type="match status" value="1"/>
</dbReference>
<evidence type="ECO:0008006" key="9">
    <source>
        <dbReference type="Google" id="ProtNLM"/>
    </source>
</evidence>
<dbReference type="InterPro" id="IPR001128">
    <property type="entry name" value="Cyt_P450"/>
</dbReference>
<dbReference type="GO" id="GO:0004497">
    <property type="term" value="F:monooxygenase activity"/>
    <property type="evidence" value="ECO:0007669"/>
    <property type="project" value="InterPro"/>
</dbReference>
<accession>A0AAN7ID37</accession>
<evidence type="ECO:0000256" key="1">
    <source>
        <dbReference type="ARBA" id="ARBA00001971"/>
    </source>
</evidence>
<comment type="subcellular location">
    <subcellularLocation>
        <location evidence="2">Membrane</location>
        <topology evidence="2">Single-pass membrane protein</topology>
    </subcellularLocation>
</comment>
<protein>
    <recommendedName>
        <fullName evidence="9">Cytochrome P450</fullName>
    </recommendedName>
</protein>
<dbReference type="InterPro" id="IPR036396">
    <property type="entry name" value="Cyt_P450_sf"/>
</dbReference>
<evidence type="ECO:0000256" key="5">
    <source>
        <dbReference type="ARBA" id="ARBA00023002"/>
    </source>
</evidence>
<evidence type="ECO:0000256" key="4">
    <source>
        <dbReference type="ARBA" id="ARBA00022723"/>
    </source>
</evidence>
<organism evidence="7 8">
    <name type="scientific">Quercus rubra</name>
    <name type="common">Northern red oak</name>
    <name type="synonym">Quercus borealis</name>
    <dbReference type="NCBI Taxonomy" id="3512"/>
    <lineage>
        <taxon>Eukaryota</taxon>
        <taxon>Viridiplantae</taxon>
        <taxon>Streptophyta</taxon>
        <taxon>Embryophyta</taxon>
        <taxon>Tracheophyta</taxon>
        <taxon>Spermatophyta</taxon>
        <taxon>Magnoliopsida</taxon>
        <taxon>eudicotyledons</taxon>
        <taxon>Gunneridae</taxon>
        <taxon>Pentapetalae</taxon>
        <taxon>rosids</taxon>
        <taxon>fabids</taxon>
        <taxon>Fagales</taxon>
        <taxon>Fagaceae</taxon>
        <taxon>Quercus</taxon>
    </lineage>
</organism>
<gene>
    <name evidence="7" type="ORF">RGQ29_026933</name>
</gene>
<comment type="cofactor">
    <cofactor evidence="1">
        <name>heme</name>
        <dbReference type="ChEBI" id="CHEBI:30413"/>
    </cofactor>
</comment>
<evidence type="ECO:0000313" key="7">
    <source>
        <dbReference type="EMBL" id="KAK4576184.1"/>
    </source>
</evidence>
<dbReference type="GO" id="GO:0016020">
    <property type="term" value="C:membrane"/>
    <property type="evidence" value="ECO:0007669"/>
    <property type="project" value="UniProtKB-SubCell"/>
</dbReference>
<evidence type="ECO:0000313" key="8">
    <source>
        <dbReference type="Proteomes" id="UP001324115"/>
    </source>
</evidence>
<comment type="similarity">
    <text evidence="3">Belongs to the cytochrome P450 family.</text>
</comment>
<dbReference type="InterPro" id="IPR002401">
    <property type="entry name" value="Cyt_P450_E_grp-I"/>
</dbReference>
<dbReference type="Gene3D" id="1.10.630.10">
    <property type="entry name" value="Cytochrome P450"/>
    <property type="match status" value="1"/>
</dbReference>
<dbReference type="Proteomes" id="UP001324115">
    <property type="component" value="Unassembled WGS sequence"/>
</dbReference>
<dbReference type="GO" id="GO:0020037">
    <property type="term" value="F:heme binding"/>
    <property type="evidence" value="ECO:0007669"/>
    <property type="project" value="InterPro"/>
</dbReference>
<name>A0AAN7ID37_QUERU</name>
<evidence type="ECO:0000256" key="2">
    <source>
        <dbReference type="ARBA" id="ARBA00004167"/>
    </source>
</evidence>